<evidence type="ECO:0000313" key="1">
    <source>
        <dbReference type="EMBL" id="GGD84612.1"/>
    </source>
</evidence>
<proteinExistence type="predicted"/>
<keyword evidence="2" id="KW-1185">Reference proteome</keyword>
<evidence type="ECO:0008006" key="3">
    <source>
        <dbReference type="Google" id="ProtNLM"/>
    </source>
</evidence>
<name>A0A8J2V8D7_9FLAO</name>
<dbReference type="RefSeq" id="WP_188439307.1">
    <property type="nucleotide sequence ID" value="NZ_BMGK01000002.1"/>
</dbReference>
<dbReference type="EMBL" id="BMGK01000002">
    <property type="protein sequence ID" value="GGD84612.1"/>
    <property type="molecule type" value="Genomic_DNA"/>
</dbReference>
<dbReference type="Proteomes" id="UP000652231">
    <property type="component" value="Unassembled WGS sequence"/>
</dbReference>
<sequence>MSVPKSYDTVTEAMEDLMKRGYTANFSSDEDKNCLICNAPAIELSPDAFEIDELYRFEGNTDPGDEMIIMAISSAKHNIKGLVVNAFGMYADTLKAKITKKL</sequence>
<accession>A0A8J2V8D7</accession>
<reference evidence="1" key="1">
    <citation type="journal article" date="2014" name="Int. J. Syst. Evol. Microbiol.">
        <title>Complete genome sequence of Corynebacterium casei LMG S-19264T (=DSM 44701T), isolated from a smear-ripened cheese.</title>
        <authorList>
            <consortium name="US DOE Joint Genome Institute (JGI-PGF)"/>
            <person name="Walter F."/>
            <person name="Albersmeier A."/>
            <person name="Kalinowski J."/>
            <person name="Ruckert C."/>
        </authorList>
    </citation>
    <scope>NUCLEOTIDE SEQUENCE</scope>
    <source>
        <strain evidence="1">CGMCC 1.12924</strain>
    </source>
</reference>
<gene>
    <name evidence="1" type="ORF">GCM10011312_05800</name>
</gene>
<comment type="caution">
    <text evidence="1">The sequence shown here is derived from an EMBL/GenBank/DDBJ whole genome shotgun (WGS) entry which is preliminary data.</text>
</comment>
<dbReference type="AlphaFoldDB" id="A0A8J2V8D7"/>
<protein>
    <recommendedName>
        <fullName evidence="3">Phosphoribosylpyrophosphate synthetase</fullName>
    </recommendedName>
</protein>
<reference evidence="1" key="2">
    <citation type="submission" date="2020-09" db="EMBL/GenBank/DDBJ databases">
        <authorList>
            <person name="Sun Q."/>
            <person name="Zhou Y."/>
        </authorList>
    </citation>
    <scope>NUCLEOTIDE SEQUENCE</scope>
    <source>
        <strain evidence="1">CGMCC 1.12924</strain>
    </source>
</reference>
<evidence type="ECO:0000313" key="2">
    <source>
        <dbReference type="Proteomes" id="UP000652231"/>
    </source>
</evidence>
<organism evidence="1 2">
    <name type="scientific">Planktosalinus lacus</name>
    <dbReference type="NCBI Taxonomy" id="1526573"/>
    <lineage>
        <taxon>Bacteria</taxon>
        <taxon>Pseudomonadati</taxon>
        <taxon>Bacteroidota</taxon>
        <taxon>Flavobacteriia</taxon>
        <taxon>Flavobacteriales</taxon>
        <taxon>Flavobacteriaceae</taxon>
        <taxon>Planktosalinus</taxon>
    </lineage>
</organism>